<name>A0ABT1JI49_ACTCY</name>
<feature type="compositionally biased region" description="Basic and acidic residues" evidence="1">
    <location>
        <begin position="1"/>
        <end position="12"/>
    </location>
</feature>
<sequence>MPEKDADTPRTADEEEAPRAGRRLGAAQRVRAARDQFQDITGLVPESVSGLSRADEGWQVTLEVVELARVPDTMSLLATYRVEVDSDGELLGYQRIARYARGQADR</sequence>
<dbReference type="EMBL" id="AUBJ02000001">
    <property type="protein sequence ID" value="MCP2332190.1"/>
    <property type="molecule type" value="Genomic_DNA"/>
</dbReference>
<comment type="caution">
    <text evidence="2">The sequence shown here is derived from an EMBL/GenBank/DDBJ whole genome shotgun (WGS) entry which is preliminary data.</text>
</comment>
<dbReference type="InterPro" id="IPR008634">
    <property type="entry name" value="Gas-vesicle_GvpO"/>
</dbReference>
<dbReference type="PIRSF" id="PIRSF028743">
    <property type="entry name" value="GvpO_protein"/>
    <property type="match status" value="1"/>
</dbReference>
<organism evidence="2 3">
    <name type="scientific">Actinoalloteichus caeruleus DSM 43889</name>
    <dbReference type="NCBI Taxonomy" id="1120930"/>
    <lineage>
        <taxon>Bacteria</taxon>
        <taxon>Bacillati</taxon>
        <taxon>Actinomycetota</taxon>
        <taxon>Actinomycetes</taxon>
        <taxon>Pseudonocardiales</taxon>
        <taxon>Pseudonocardiaceae</taxon>
        <taxon>Actinoalloteichus</taxon>
        <taxon>Actinoalloteichus cyanogriseus</taxon>
    </lineage>
</organism>
<protein>
    <submittedName>
        <fullName evidence="2">Gas vesicle synthesis protein GvpO</fullName>
    </submittedName>
</protein>
<proteinExistence type="predicted"/>
<dbReference type="RefSeq" id="WP_016701351.1">
    <property type="nucleotide sequence ID" value="NZ_AUBJ02000001.1"/>
</dbReference>
<dbReference type="Pfam" id="PF05800">
    <property type="entry name" value="GvpO"/>
    <property type="match status" value="1"/>
</dbReference>
<keyword evidence="3" id="KW-1185">Reference proteome</keyword>
<reference evidence="2 3" key="1">
    <citation type="submission" date="2022-06" db="EMBL/GenBank/DDBJ databases">
        <title>Genomic Encyclopedia of Type Strains, Phase I: the one thousand microbial genomes (KMG-I) project.</title>
        <authorList>
            <person name="Kyrpides N."/>
        </authorList>
    </citation>
    <scope>NUCLEOTIDE SEQUENCE [LARGE SCALE GENOMIC DNA]</scope>
    <source>
        <strain evidence="2 3">DSM 43889</strain>
    </source>
</reference>
<gene>
    <name evidence="2" type="ORF">G443_002460</name>
</gene>
<evidence type="ECO:0000313" key="3">
    <source>
        <dbReference type="Proteomes" id="UP000791080"/>
    </source>
</evidence>
<evidence type="ECO:0000256" key="1">
    <source>
        <dbReference type="SAM" id="MobiDB-lite"/>
    </source>
</evidence>
<dbReference type="Proteomes" id="UP000791080">
    <property type="component" value="Unassembled WGS sequence"/>
</dbReference>
<feature type="region of interest" description="Disordered" evidence="1">
    <location>
        <begin position="1"/>
        <end position="28"/>
    </location>
</feature>
<accession>A0ABT1JI49</accession>
<evidence type="ECO:0000313" key="2">
    <source>
        <dbReference type="EMBL" id="MCP2332190.1"/>
    </source>
</evidence>